<dbReference type="RefSeq" id="WP_196294657.1">
    <property type="nucleotide sequence ID" value="NZ_JADQDM010000013.1"/>
</dbReference>
<dbReference type="PANTHER" id="PTHR46331">
    <property type="entry name" value="VALACYCLOVIR HYDROLASE"/>
    <property type="match status" value="1"/>
</dbReference>
<keyword evidence="4" id="KW-1185">Reference proteome</keyword>
<sequence length="444" mass="47896">MRFVCLLALLGISLSSLAQSQLKTTVSPAFYFRQKVDVRAFAGKPYRVSGRMKVTAAAGDSADANVFAVVLSTQGKYVKSPGTEFGRMRARRRDGLWRSYRSSGRLPATAATLTLCGQVYLNGTFGFDDFAVEVETAKGHWQPVPLVNGDFSAARADSASGFPNGWRPIARVAAFGYRTAADDTAQPGNRYLEISAREVVQYGKNARAGHTVAVNGIKIYYENYGTGEPLLLLHGNGQSIAAFNNQIPELARHYQVIAVDTRAQGQSTTNGQELSYDLFAEDMSALLTALLIPAAHVVGWSDGGNTGLSLALHHPQQVKKLVTMGANLWADTTAVTAATLKEVRQGKQLTTLLYPFNKQARKVRPLMVLLGKYPQMKAADLAGIAAPTLVLAGEKDLIKEVHTRLIASSLPHGQVQILPGLTHYAPQEKPAVFNAAVLAFLGRP</sequence>
<comment type="caution">
    <text evidence="3">The sequence shown here is derived from an EMBL/GenBank/DDBJ whole genome shotgun (WGS) entry which is preliminary data.</text>
</comment>
<dbReference type="Pfam" id="PF00561">
    <property type="entry name" value="Abhydrolase_1"/>
    <property type="match status" value="1"/>
</dbReference>
<keyword evidence="1" id="KW-0732">Signal</keyword>
<accession>A0ABS0I954</accession>
<dbReference type="InterPro" id="IPR000073">
    <property type="entry name" value="AB_hydrolase_1"/>
</dbReference>
<dbReference type="SUPFAM" id="SSF53474">
    <property type="entry name" value="alpha/beta-Hydrolases"/>
    <property type="match status" value="1"/>
</dbReference>
<feature type="chain" id="PRO_5045322299" evidence="1">
    <location>
        <begin position="19"/>
        <end position="444"/>
    </location>
</feature>
<dbReference type="Gene3D" id="3.40.50.1820">
    <property type="entry name" value="alpha/beta hydrolase"/>
    <property type="match status" value="1"/>
</dbReference>
<organism evidence="3 4">
    <name type="scientific">Hymenobacter ruricola</name>
    <dbReference type="NCBI Taxonomy" id="2791023"/>
    <lineage>
        <taxon>Bacteria</taxon>
        <taxon>Pseudomonadati</taxon>
        <taxon>Bacteroidota</taxon>
        <taxon>Cytophagia</taxon>
        <taxon>Cytophagales</taxon>
        <taxon>Hymenobacteraceae</taxon>
        <taxon>Hymenobacter</taxon>
    </lineage>
</organism>
<evidence type="ECO:0000313" key="3">
    <source>
        <dbReference type="EMBL" id="MBF9223213.1"/>
    </source>
</evidence>
<dbReference type="PRINTS" id="PR00111">
    <property type="entry name" value="ABHYDROLASE"/>
</dbReference>
<gene>
    <name evidence="3" type="ORF">I2H31_19065</name>
</gene>
<dbReference type="Proteomes" id="UP000618931">
    <property type="component" value="Unassembled WGS sequence"/>
</dbReference>
<proteinExistence type="predicted"/>
<keyword evidence="3" id="KW-0378">Hydrolase</keyword>
<feature type="signal peptide" evidence="1">
    <location>
        <begin position="1"/>
        <end position="18"/>
    </location>
</feature>
<dbReference type="PANTHER" id="PTHR46331:SF2">
    <property type="entry name" value="VALACYCLOVIR HYDROLASE"/>
    <property type="match status" value="1"/>
</dbReference>
<dbReference type="EMBL" id="JADQDM010000013">
    <property type="protein sequence ID" value="MBF9223213.1"/>
    <property type="molecule type" value="Genomic_DNA"/>
</dbReference>
<dbReference type="Gene3D" id="2.60.120.260">
    <property type="entry name" value="Galactose-binding domain-like"/>
    <property type="match status" value="1"/>
</dbReference>
<protein>
    <submittedName>
        <fullName evidence="3">Alpha/beta hydrolase</fullName>
    </submittedName>
</protein>
<reference evidence="3 4" key="1">
    <citation type="submission" date="2020-11" db="EMBL/GenBank/DDBJ databases">
        <authorList>
            <person name="Kim M.K."/>
        </authorList>
    </citation>
    <scope>NUCLEOTIDE SEQUENCE [LARGE SCALE GENOMIC DNA]</scope>
    <source>
        <strain evidence="3 4">BT662</strain>
    </source>
</reference>
<evidence type="ECO:0000256" key="1">
    <source>
        <dbReference type="SAM" id="SignalP"/>
    </source>
</evidence>
<dbReference type="GO" id="GO:0016787">
    <property type="term" value="F:hydrolase activity"/>
    <property type="evidence" value="ECO:0007669"/>
    <property type="project" value="UniProtKB-KW"/>
</dbReference>
<evidence type="ECO:0000313" key="4">
    <source>
        <dbReference type="Proteomes" id="UP000618931"/>
    </source>
</evidence>
<name>A0ABS0I954_9BACT</name>
<feature type="domain" description="AB hydrolase-1" evidence="2">
    <location>
        <begin position="229"/>
        <end position="332"/>
    </location>
</feature>
<evidence type="ECO:0000259" key="2">
    <source>
        <dbReference type="Pfam" id="PF00561"/>
    </source>
</evidence>
<dbReference type="InterPro" id="IPR029058">
    <property type="entry name" value="AB_hydrolase_fold"/>
</dbReference>